<reference evidence="2" key="3">
    <citation type="submission" date="2025-09" db="UniProtKB">
        <authorList>
            <consortium name="Ensembl"/>
        </authorList>
    </citation>
    <scope>IDENTIFICATION</scope>
</reference>
<evidence type="ECO:0000259" key="1">
    <source>
        <dbReference type="Pfam" id="PF00080"/>
    </source>
</evidence>
<organism evidence="2 3">
    <name type="scientific">Astatotilapia calliptera</name>
    <name type="common">Eastern happy</name>
    <name type="synonym">Chromis callipterus</name>
    <dbReference type="NCBI Taxonomy" id="8154"/>
    <lineage>
        <taxon>Eukaryota</taxon>
        <taxon>Metazoa</taxon>
        <taxon>Chordata</taxon>
        <taxon>Craniata</taxon>
        <taxon>Vertebrata</taxon>
        <taxon>Euteleostomi</taxon>
        <taxon>Actinopterygii</taxon>
        <taxon>Neopterygii</taxon>
        <taxon>Teleostei</taxon>
        <taxon>Neoteleostei</taxon>
        <taxon>Acanthomorphata</taxon>
        <taxon>Ovalentaria</taxon>
        <taxon>Cichlomorphae</taxon>
        <taxon>Cichliformes</taxon>
        <taxon>Cichlidae</taxon>
        <taxon>African cichlids</taxon>
        <taxon>Pseudocrenilabrinae</taxon>
        <taxon>Haplochromini</taxon>
        <taxon>Astatotilapia</taxon>
    </lineage>
</organism>
<proteinExistence type="predicted"/>
<reference evidence="2" key="2">
    <citation type="submission" date="2025-08" db="UniProtKB">
        <authorList>
            <consortium name="Ensembl"/>
        </authorList>
    </citation>
    <scope>IDENTIFICATION</scope>
</reference>
<accession>A0A3P8R688</accession>
<dbReference type="Gene3D" id="2.60.40.200">
    <property type="entry name" value="Superoxide dismutase, copper/zinc binding domain"/>
    <property type="match status" value="1"/>
</dbReference>
<dbReference type="Ensembl" id="ENSACLT00000038373.2">
    <property type="protein sequence ID" value="ENSACLP00000037490.2"/>
    <property type="gene ID" value="ENSACLG00000025229.2"/>
</dbReference>
<reference evidence="2" key="1">
    <citation type="submission" date="2018-05" db="EMBL/GenBank/DDBJ databases">
        <authorList>
            <person name="Datahose"/>
        </authorList>
    </citation>
    <scope>NUCLEOTIDE SEQUENCE</scope>
</reference>
<feature type="domain" description="Superoxide dismutase copper/zinc binding" evidence="1">
    <location>
        <begin position="71"/>
        <end position="178"/>
    </location>
</feature>
<dbReference type="GO" id="GO:0006801">
    <property type="term" value="P:superoxide metabolic process"/>
    <property type="evidence" value="ECO:0007669"/>
    <property type="project" value="InterPro"/>
</dbReference>
<sequence>MYGHFAQPCSEQNIGSSVFTFTADLASNSNINVSELFAQRKNLDDFSLSLQTCNGTKVCTVVSQGRTLVTSQASVNLTNLQSNVAFYHVHDFPVRSLTNRCSNDRIGDHWNPFSLNRSSPTYPRVPGSTHDMYEVGDLSAKHGSIAGKNMVDMTFTDFNLPLFGKNSIVGRSVVIHQPNGSRFACMSISYPGEHFKNTPGRPKCCTILICT</sequence>
<protein>
    <recommendedName>
        <fullName evidence="1">Superoxide dismutase copper/zinc binding domain-containing protein</fullName>
    </recommendedName>
</protein>
<dbReference type="SUPFAM" id="SSF49329">
    <property type="entry name" value="Cu,Zn superoxide dismutase-like"/>
    <property type="match status" value="1"/>
</dbReference>
<evidence type="ECO:0000313" key="2">
    <source>
        <dbReference type="Ensembl" id="ENSACLP00000037490.2"/>
    </source>
</evidence>
<name>A0A3P8R688_ASTCA</name>
<dbReference type="InterPro" id="IPR036423">
    <property type="entry name" value="SOD-like_Cu/Zn_dom_sf"/>
</dbReference>
<dbReference type="Bgee" id="ENSACLG00000025229">
    <property type="expression patterns" value="Expressed in zone of skin and 7 other cell types or tissues"/>
</dbReference>
<dbReference type="PANTHER" id="PTHR20910">
    <property type="entry name" value="AGAP001623-PA"/>
    <property type="match status" value="1"/>
</dbReference>
<dbReference type="Pfam" id="PF00080">
    <property type="entry name" value="Sod_Cu"/>
    <property type="match status" value="1"/>
</dbReference>
<keyword evidence="3" id="KW-1185">Reference proteome</keyword>
<dbReference type="Proteomes" id="UP000265100">
    <property type="component" value="Chromosome 6"/>
</dbReference>
<dbReference type="PANTHER" id="PTHR20910:SF1">
    <property type="entry name" value="SUPEROXIDE DISMUTASE COPPER_ZINC BINDING DOMAIN-CONTAINING PROTEIN"/>
    <property type="match status" value="1"/>
</dbReference>
<dbReference type="AlphaFoldDB" id="A0A3P8R688"/>
<dbReference type="GO" id="GO:0046872">
    <property type="term" value="F:metal ion binding"/>
    <property type="evidence" value="ECO:0007669"/>
    <property type="project" value="InterPro"/>
</dbReference>
<dbReference type="InterPro" id="IPR053257">
    <property type="entry name" value="Cu-only_SOD"/>
</dbReference>
<evidence type="ECO:0000313" key="3">
    <source>
        <dbReference type="Proteomes" id="UP000265100"/>
    </source>
</evidence>
<dbReference type="GeneTree" id="ENSGT00530000064791"/>
<dbReference type="InterPro" id="IPR001424">
    <property type="entry name" value="SOD_Cu_Zn_dom"/>
</dbReference>